<dbReference type="InterPro" id="IPR004358">
    <property type="entry name" value="Sig_transdc_His_kin-like_C"/>
</dbReference>
<feature type="transmembrane region" description="Helical" evidence="15">
    <location>
        <begin position="36"/>
        <end position="55"/>
    </location>
</feature>
<evidence type="ECO:0000259" key="19">
    <source>
        <dbReference type="PROSITE" id="PS50113"/>
    </source>
</evidence>
<keyword evidence="4" id="KW-1003">Cell membrane</keyword>
<dbReference type="PROSITE" id="PS50109">
    <property type="entry name" value="HIS_KIN"/>
    <property type="match status" value="1"/>
</dbReference>
<dbReference type="RefSeq" id="WP_265424125.1">
    <property type="nucleotide sequence ID" value="NZ_JAPFPW010000003.1"/>
</dbReference>
<keyword evidence="11 15" id="KW-1133">Transmembrane helix</keyword>
<evidence type="ECO:0000256" key="2">
    <source>
        <dbReference type="ARBA" id="ARBA00004651"/>
    </source>
</evidence>
<dbReference type="EMBL" id="JAPFPW010000003">
    <property type="protein sequence ID" value="MCW7753269.1"/>
    <property type="molecule type" value="Genomic_DNA"/>
</dbReference>
<keyword evidence="21" id="KW-1185">Reference proteome</keyword>
<feature type="transmembrane region" description="Helical" evidence="15">
    <location>
        <begin position="67"/>
        <end position="89"/>
    </location>
</feature>
<comment type="catalytic activity">
    <reaction evidence="1">
        <text>ATP + protein L-histidine = ADP + protein N-phospho-L-histidine.</text>
        <dbReference type="EC" id="2.7.13.3"/>
    </reaction>
</comment>
<dbReference type="InterPro" id="IPR001789">
    <property type="entry name" value="Sig_transdc_resp-reg_receiver"/>
</dbReference>
<feature type="transmembrane region" description="Helical" evidence="15">
    <location>
        <begin position="6"/>
        <end position="24"/>
    </location>
</feature>
<feature type="transmembrane region" description="Helical" evidence="15">
    <location>
        <begin position="132"/>
        <end position="151"/>
    </location>
</feature>
<dbReference type="Gene3D" id="3.30.565.10">
    <property type="entry name" value="Histidine kinase-like ATPase, C-terminal domain"/>
    <property type="match status" value="1"/>
</dbReference>
<feature type="domain" description="PAC" evidence="19">
    <location>
        <begin position="276"/>
        <end position="328"/>
    </location>
</feature>
<keyword evidence="9" id="KW-0418">Kinase</keyword>
<comment type="caution">
    <text evidence="20">The sequence shown here is derived from an EMBL/GenBank/DDBJ whole genome shotgun (WGS) entry which is preliminary data.</text>
</comment>
<dbReference type="InterPro" id="IPR011006">
    <property type="entry name" value="CheY-like_superfamily"/>
</dbReference>
<evidence type="ECO:0000259" key="18">
    <source>
        <dbReference type="PROSITE" id="PS50112"/>
    </source>
</evidence>
<comment type="subcellular location">
    <subcellularLocation>
        <location evidence="2">Cell membrane</location>
        <topology evidence="2">Multi-pass membrane protein</topology>
    </subcellularLocation>
</comment>
<dbReference type="PANTHER" id="PTHR43065:SF46">
    <property type="entry name" value="C4-DICARBOXYLATE TRANSPORT SENSOR PROTEIN DCTB"/>
    <property type="match status" value="1"/>
</dbReference>
<evidence type="ECO:0000256" key="14">
    <source>
        <dbReference type="PROSITE-ProRule" id="PRU00169"/>
    </source>
</evidence>
<dbReference type="PANTHER" id="PTHR43065">
    <property type="entry name" value="SENSOR HISTIDINE KINASE"/>
    <property type="match status" value="1"/>
</dbReference>
<dbReference type="SMART" id="SM00091">
    <property type="entry name" value="PAS"/>
    <property type="match status" value="2"/>
</dbReference>
<feature type="domain" description="PAC" evidence="19">
    <location>
        <begin position="530"/>
        <end position="581"/>
    </location>
</feature>
<gene>
    <name evidence="20" type="ORF">OOT00_04630</name>
</gene>
<dbReference type="EC" id="2.7.13.3" evidence="3"/>
<evidence type="ECO:0000256" key="4">
    <source>
        <dbReference type="ARBA" id="ARBA00022475"/>
    </source>
</evidence>
<evidence type="ECO:0000256" key="12">
    <source>
        <dbReference type="ARBA" id="ARBA00023012"/>
    </source>
</evidence>
<keyword evidence="5 14" id="KW-0597">Phosphoprotein</keyword>
<dbReference type="SUPFAM" id="SSF52172">
    <property type="entry name" value="CheY-like"/>
    <property type="match status" value="1"/>
</dbReference>
<dbReference type="InterPro" id="IPR035965">
    <property type="entry name" value="PAS-like_dom_sf"/>
</dbReference>
<dbReference type="SMART" id="SM00086">
    <property type="entry name" value="PAC"/>
    <property type="match status" value="4"/>
</dbReference>
<keyword evidence="12" id="KW-0902">Two-component regulatory system</keyword>
<feature type="domain" description="PAS" evidence="18">
    <location>
        <begin position="198"/>
        <end position="271"/>
    </location>
</feature>
<dbReference type="PRINTS" id="PR00344">
    <property type="entry name" value="BCTRLSENSOR"/>
</dbReference>
<sequence length="1078" mass="120687">MMYLDLVLNLALLIALSVLSGFISRRWPRTGLRGSWLQGCLFGTAAVIGMLKPLVLGPGLIFDGRSLMVSLCALFYGPLAAMISALMPILCRIQLGGTGTFTGILVILSSMGIGLSGYFYLTTRKTIPSTTFLFLFGLVVHLVMLGLMLTLPKESMWLVLQKMALPILLIYPVATLLAGKVLTEQEVSAQSLYDLENAKKNLDTTLQSIGDAVIATNLKGHITFMNPEAEKLTGWTSRDAIPKPFTDIVTLIHTKNREPVPNPVGKVLLSKQTEGLDHHTILISRDGTERQITDSAAPIFQDKEILKGVVFVFRDVTEEHLAMEKLMASEALLRMAGRMARMGGWSVDMETDTIFWSEEVALLHGMPPGFCPSPQEGIRFYAPEWREKIKAVFMACQTHGLPYDEEMEIINARGERVWVRTTGEAIRDTHGKIIRVQGAFQDISEHKKTENELSSQALLLREMGSIARIGGWEFDPDTGKGSWTHEVARIHDLDPEETTFLEKGLSFYTEQSRQRIEKAIRKALSRQQPYDLTLEMISAKGARKWVRTIGQPVVQDGRVVQLRGTFQDITLQKESEDALLASEEDYRRLFEDHSAVKLILDPDTGAIADANHAAANYYGWSRDELKAMHMHQIHILPAEKMREDMESAQRQNRTHFEFQHRRSDGSIRDVTVFASRIRIKNKDYIHSIIQDISERKRLEHQLLQSQKLESIGRLAGGIAHDFNNMLGIIIGHSELLEKKLDPSSNEAQDLKEIKAAANRSANLTRQLLAFARQQTINPQILNLNQVIEGMLRMLRRLIGEGIDLRWHPGDNLRAVKMDPSQVDQILANLTINAKDAISDIGLITIETTNVRFDESYCQTHADFLPGDYVMLAVSDDGCGIEKEIIPHLFEPFFTTKPQNEGTGLGLAMVYGIIRQNQGFINVYSEPGQGSTFRIYIPGEKDAMLPKTMVREKPAPGGEECILVVEDEPALLRLTSRMLQQLGYTTLSAAGPAEALMLSRDHTGQIHLLLTDVVMPEMNGRDLAEKLTQHYPQMNCLFMSGYTANVIAHHGVLKPDVQFIQKPFSIKQLAEKIRTALGQ</sequence>
<dbReference type="SMART" id="SM00388">
    <property type="entry name" value="HisKA"/>
    <property type="match status" value="1"/>
</dbReference>
<evidence type="ECO:0000256" key="3">
    <source>
        <dbReference type="ARBA" id="ARBA00012438"/>
    </source>
</evidence>
<feature type="transmembrane region" description="Helical" evidence="15">
    <location>
        <begin position="101"/>
        <end position="120"/>
    </location>
</feature>
<dbReference type="Pfam" id="PF13426">
    <property type="entry name" value="PAS_9"/>
    <property type="match status" value="1"/>
</dbReference>
<evidence type="ECO:0000259" key="16">
    <source>
        <dbReference type="PROSITE" id="PS50109"/>
    </source>
</evidence>
<evidence type="ECO:0000256" key="11">
    <source>
        <dbReference type="ARBA" id="ARBA00022989"/>
    </source>
</evidence>
<dbReference type="InterPro" id="IPR011620">
    <property type="entry name" value="Sig_transdc_His_kinase_LytS_TM"/>
</dbReference>
<dbReference type="InterPro" id="IPR036097">
    <property type="entry name" value="HisK_dim/P_sf"/>
</dbReference>
<dbReference type="Gene3D" id="3.40.50.2300">
    <property type="match status" value="1"/>
</dbReference>
<proteinExistence type="predicted"/>
<dbReference type="Gene3D" id="3.30.450.20">
    <property type="entry name" value="PAS domain"/>
    <property type="match status" value="4"/>
</dbReference>
<evidence type="ECO:0000256" key="5">
    <source>
        <dbReference type="ARBA" id="ARBA00022553"/>
    </source>
</evidence>
<feature type="domain" description="PAC" evidence="19">
    <location>
        <begin position="403"/>
        <end position="455"/>
    </location>
</feature>
<dbReference type="Pfam" id="PF02518">
    <property type="entry name" value="HATPase_c"/>
    <property type="match status" value="1"/>
</dbReference>
<dbReference type="NCBIfam" id="TIGR00229">
    <property type="entry name" value="sensory_box"/>
    <property type="match status" value="3"/>
</dbReference>
<keyword evidence="6" id="KW-0808">Transferase</keyword>
<dbReference type="InterPro" id="IPR003661">
    <property type="entry name" value="HisK_dim/P_dom"/>
</dbReference>
<dbReference type="InterPro" id="IPR001610">
    <property type="entry name" value="PAC"/>
</dbReference>
<dbReference type="Pfam" id="PF00989">
    <property type="entry name" value="PAS"/>
    <property type="match status" value="1"/>
</dbReference>
<dbReference type="InterPro" id="IPR003594">
    <property type="entry name" value="HATPase_dom"/>
</dbReference>
<dbReference type="Gene3D" id="1.10.287.130">
    <property type="match status" value="1"/>
</dbReference>
<dbReference type="InterPro" id="IPR036890">
    <property type="entry name" value="HATPase_C_sf"/>
</dbReference>
<evidence type="ECO:0000256" key="10">
    <source>
        <dbReference type="ARBA" id="ARBA00022840"/>
    </source>
</evidence>
<evidence type="ECO:0000256" key="1">
    <source>
        <dbReference type="ARBA" id="ARBA00000085"/>
    </source>
</evidence>
<dbReference type="Proteomes" id="UP001209681">
    <property type="component" value="Unassembled WGS sequence"/>
</dbReference>
<evidence type="ECO:0000256" key="7">
    <source>
        <dbReference type="ARBA" id="ARBA00022692"/>
    </source>
</evidence>
<dbReference type="PROSITE" id="PS50112">
    <property type="entry name" value="PAS"/>
    <property type="match status" value="2"/>
</dbReference>
<evidence type="ECO:0000256" key="6">
    <source>
        <dbReference type="ARBA" id="ARBA00022679"/>
    </source>
</evidence>
<keyword evidence="8" id="KW-0547">Nucleotide-binding</keyword>
<dbReference type="SUPFAM" id="SSF55785">
    <property type="entry name" value="PYP-like sensor domain (PAS domain)"/>
    <property type="match status" value="4"/>
</dbReference>
<feature type="domain" description="PAC" evidence="19">
    <location>
        <begin position="654"/>
        <end position="704"/>
    </location>
</feature>
<dbReference type="SUPFAM" id="SSF55874">
    <property type="entry name" value="ATPase domain of HSP90 chaperone/DNA topoisomerase II/histidine kinase"/>
    <property type="match status" value="1"/>
</dbReference>
<keyword evidence="7 15" id="KW-0812">Transmembrane</keyword>
<dbReference type="CDD" id="cd00082">
    <property type="entry name" value="HisKA"/>
    <property type="match status" value="1"/>
</dbReference>
<evidence type="ECO:0000313" key="20">
    <source>
        <dbReference type="EMBL" id="MCW7753269.1"/>
    </source>
</evidence>
<feature type="modified residue" description="4-aspartylphosphate" evidence="14">
    <location>
        <position position="1011"/>
    </location>
</feature>
<evidence type="ECO:0000313" key="21">
    <source>
        <dbReference type="Proteomes" id="UP001209681"/>
    </source>
</evidence>
<accession>A0ABT3N751</accession>
<dbReference type="CDD" id="cd00130">
    <property type="entry name" value="PAS"/>
    <property type="match status" value="3"/>
</dbReference>
<keyword evidence="13 15" id="KW-0472">Membrane</keyword>
<keyword evidence="10" id="KW-0067">ATP-binding</keyword>
<reference evidence="20 21" key="1">
    <citation type="submission" date="2022-11" db="EMBL/GenBank/DDBJ databases">
        <title>Desulfobotulus tamanensis H1 sp. nov. - anaerobic, alkaliphilic, sulphate reducing bacterium isolated from terrestrial mud volcano.</title>
        <authorList>
            <person name="Frolova A."/>
            <person name="Merkel A.Y."/>
            <person name="Slobodkin A.I."/>
        </authorList>
    </citation>
    <scope>NUCLEOTIDE SEQUENCE [LARGE SCALE GENOMIC DNA]</scope>
    <source>
        <strain evidence="20 21">H1</strain>
    </source>
</reference>
<feature type="domain" description="Response regulatory" evidence="17">
    <location>
        <begin position="960"/>
        <end position="1076"/>
    </location>
</feature>
<feature type="domain" description="Histidine kinase" evidence="16">
    <location>
        <begin position="717"/>
        <end position="940"/>
    </location>
</feature>
<dbReference type="Pfam" id="PF00512">
    <property type="entry name" value="HisKA"/>
    <property type="match status" value="1"/>
</dbReference>
<dbReference type="InterPro" id="IPR013655">
    <property type="entry name" value="PAS_fold_3"/>
</dbReference>
<name>A0ABT3N751_9BACT</name>
<dbReference type="SMART" id="SM00387">
    <property type="entry name" value="HATPase_c"/>
    <property type="match status" value="1"/>
</dbReference>
<feature type="domain" description="PAS" evidence="18">
    <location>
        <begin position="582"/>
        <end position="652"/>
    </location>
</feature>
<dbReference type="InterPro" id="IPR013767">
    <property type="entry name" value="PAS_fold"/>
</dbReference>
<protein>
    <recommendedName>
        <fullName evidence="3">histidine kinase</fullName>
        <ecNumber evidence="3">2.7.13.3</ecNumber>
    </recommendedName>
</protein>
<dbReference type="SUPFAM" id="SSF47384">
    <property type="entry name" value="Homodimeric domain of signal transducing histidine kinase"/>
    <property type="match status" value="1"/>
</dbReference>
<evidence type="ECO:0000259" key="17">
    <source>
        <dbReference type="PROSITE" id="PS50110"/>
    </source>
</evidence>
<evidence type="ECO:0000256" key="8">
    <source>
        <dbReference type="ARBA" id="ARBA00022741"/>
    </source>
</evidence>
<evidence type="ECO:0000256" key="15">
    <source>
        <dbReference type="SAM" id="Phobius"/>
    </source>
</evidence>
<dbReference type="Gene3D" id="2.10.70.100">
    <property type="match status" value="1"/>
</dbReference>
<dbReference type="Pfam" id="PF08447">
    <property type="entry name" value="PAS_3"/>
    <property type="match status" value="2"/>
</dbReference>
<dbReference type="InterPro" id="IPR000014">
    <property type="entry name" value="PAS"/>
</dbReference>
<dbReference type="Pfam" id="PF07694">
    <property type="entry name" value="5TM-5TMR_LYT"/>
    <property type="match status" value="1"/>
</dbReference>
<evidence type="ECO:0000256" key="13">
    <source>
        <dbReference type="ARBA" id="ARBA00023136"/>
    </source>
</evidence>
<dbReference type="SMART" id="SM00448">
    <property type="entry name" value="REC"/>
    <property type="match status" value="1"/>
</dbReference>
<dbReference type="PROSITE" id="PS50110">
    <property type="entry name" value="RESPONSE_REGULATORY"/>
    <property type="match status" value="1"/>
</dbReference>
<dbReference type="Pfam" id="PF00072">
    <property type="entry name" value="Response_reg"/>
    <property type="match status" value="1"/>
</dbReference>
<evidence type="ECO:0000256" key="9">
    <source>
        <dbReference type="ARBA" id="ARBA00022777"/>
    </source>
</evidence>
<dbReference type="InterPro" id="IPR005467">
    <property type="entry name" value="His_kinase_dom"/>
</dbReference>
<dbReference type="InterPro" id="IPR000700">
    <property type="entry name" value="PAS-assoc_C"/>
</dbReference>
<organism evidence="20 21">
    <name type="scientific">Desulfobotulus pelophilus</name>
    <dbReference type="NCBI Taxonomy" id="2823377"/>
    <lineage>
        <taxon>Bacteria</taxon>
        <taxon>Pseudomonadati</taxon>
        <taxon>Thermodesulfobacteriota</taxon>
        <taxon>Desulfobacteria</taxon>
        <taxon>Desulfobacterales</taxon>
        <taxon>Desulfobacteraceae</taxon>
        <taxon>Desulfobotulus</taxon>
    </lineage>
</organism>
<dbReference type="PROSITE" id="PS50113">
    <property type="entry name" value="PAC"/>
    <property type="match status" value="4"/>
</dbReference>